<name>Q6IKD7_DROME</name>
<sequence length="138" mass="14254">MESGSGSGSGSGRNRGCERNDDDRNCVANASEMPVALSLARGVLDASIGIAGYRETPLVGHPPATDAPVNAPWNLYGQKGFPALQCACHLSCDFGSAAAVDSPRVQVAAVNCTSAPKWVVWGVAGDVGPQWWIVATNL</sequence>
<dbReference type="AlphaFoldDB" id="Q6IKD7"/>
<organism evidence="2">
    <name type="scientific">Drosophila melanogaster</name>
    <name type="common">Fruit fly</name>
    <dbReference type="NCBI Taxonomy" id="7227"/>
    <lineage>
        <taxon>Eukaryota</taxon>
        <taxon>Metazoa</taxon>
        <taxon>Ecdysozoa</taxon>
        <taxon>Arthropoda</taxon>
        <taxon>Hexapoda</taxon>
        <taxon>Insecta</taxon>
        <taxon>Pterygota</taxon>
        <taxon>Neoptera</taxon>
        <taxon>Endopterygota</taxon>
        <taxon>Diptera</taxon>
        <taxon>Brachycera</taxon>
        <taxon>Muscomorpha</taxon>
        <taxon>Ephydroidea</taxon>
        <taxon>Drosophilidae</taxon>
        <taxon>Drosophila</taxon>
        <taxon>Sophophora</taxon>
    </lineage>
</organism>
<reference evidence="2" key="1">
    <citation type="journal article" date="2003" name="Genome Biol.">
        <title>An integrated gene annotation and transcriptional profiling approach towards the full gene content of the Drosophila genome.</title>
        <authorList>
            <person name="Hild M."/>
            <person name="Beckmann B."/>
            <person name="Haas S.A."/>
            <person name="Koch B."/>
            <person name="Solovyev V."/>
            <person name="Busold C."/>
            <person name="Fellenberg K."/>
            <person name="Boutros M."/>
            <person name="Vingron M."/>
            <person name="Sauer F."/>
            <person name="Hoheisel J.D."/>
            <person name="Paro R."/>
        </authorList>
    </citation>
    <scope>NUCLEOTIDE SEQUENCE</scope>
</reference>
<dbReference type="EMBL" id="BK002429">
    <property type="protein sequence ID" value="DAA03935.1"/>
    <property type="molecule type" value="Genomic_DNA"/>
</dbReference>
<protein>
    <submittedName>
        <fullName evidence="2">HDC12763</fullName>
    </submittedName>
</protein>
<evidence type="ECO:0000256" key="1">
    <source>
        <dbReference type="SAM" id="MobiDB-lite"/>
    </source>
</evidence>
<gene>
    <name evidence="2" type="ORF">HDC12763</name>
</gene>
<feature type="compositionally biased region" description="Gly residues" evidence="1">
    <location>
        <begin position="1"/>
        <end position="13"/>
    </location>
</feature>
<accession>Q6IKD7</accession>
<proteinExistence type="predicted"/>
<feature type="region of interest" description="Disordered" evidence="1">
    <location>
        <begin position="1"/>
        <end position="20"/>
    </location>
</feature>
<evidence type="ECO:0000313" key="2">
    <source>
        <dbReference type="EMBL" id="DAA03935.1"/>
    </source>
</evidence>